<accession>A0A3L7K2G6</accession>
<dbReference type="OrthoDB" id="2697500at2"/>
<sequence>MAAENMQGQNQQKHPFDIMVFGQRENNEIQEMKQESNMDAVLNGIDIDEMMGHIDSLVDSFSYFKPYFKKMTPLIDIFKQSVK</sequence>
<keyword evidence="2" id="KW-1185">Reference proteome</keyword>
<evidence type="ECO:0000313" key="1">
    <source>
        <dbReference type="EMBL" id="RLQ97203.1"/>
    </source>
</evidence>
<dbReference type="RefSeq" id="WP_121679153.1">
    <property type="nucleotide sequence ID" value="NZ_RCVZ01000002.1"/>
</dbReference>
<reference evidence="1 2" key="1">
    <citation type="submission" date="2018-10" db="EMBL/GenBank/DDBJ databases">
        <title>Falsibacillus sp. genome draft.</title>
        <authorList>
            <person name="Shi S."/>
        </authorList>
    </citation>
    <scope>NUCLEOTIDE SEQUENCE [LARGE SCALE GENOMIC DNA]</scope>
    <source>
        <strain evidence="1 2">GY 10110</strain>
    </source>
</reference>
<comment type="caution">
    <text evidence="1">The sequence shown here is derived from an EMBL/GenBank/DDBJ whole genome shotgun (WGS) entry which is preliminary data.</text>
</comment>
<evidence type="ECO:0000313" key="2">
    <source>
        <dbReference type="Proteomes" id="UP000276770"/>
    </source>
</evidence>
<name>A0A3L7K2G6_9BACI</name>
<dbReference type="Proteomes" id="UP000276770">
    <property type="component" value="Unassembled WGS sequence"/>
</dbReference>
<gene>
    <name evidence="1" type="ORF">D9X91_03365</name>
</gene>
<proteinExistence type="predicted"/>
<dbReference type="AlphaFoldDB" id="A0A3L7K2G6"/>
<dbReference type="EMBL" id="RCVZ01000002">
    <property type="protein sequence ID" value="RLQ97203.1"/>
    <property type="molecule type" value="Genomic_DNA"/>
</dbReference>
<protein>
    <submittedName>
        <fullName evidence="1">Uncharacterized protein</fullName>
    </submittedName>
</protein>
<organism evidence="1 2">
    <name type="scientific">Falsibacillus albus</name>
    <dbReference type="NCBI Taxonomy" id="2478915"/>
    <lineage>
        <taxon>Bacteria</taxon>
        <taxon>Bacillati</taxon>
        <taxon>Bacillota</taxon>
        <taxon>Bacilli</taxon>
        <taxon>Bacillales</taxon>
        <taxon>Bacillaceae</taxon>
        <taxon>Falsibacillus</taxon>
    </lineage>
</organism>